<sequence>MDITILVGNNYYRGPGTTGNADIRTITVGDRINFVWVAGFHPTVSDSSPQTWATFTPSASLPSVIIPFNTVGVFPYHCQAHGLPGQNQYGVLTVVARTPTATLNAKEAGISVNVFPNPSRGQVTVKLDQKLSNSDYQLRLSNIIGQEVRRVVIKSEAFTTGLPVDLSDLRAGMYFYTLLVDGKAITTKRLVLQN</sequence>
<dbReference type="SUPFAM" id="SSF49503">
    <property type="entry name" value="Cupredoxins"/>
    <property type="match status" value="1"/>
</dbReference>
<accession>A0ABQ2ACA6</accession>
<keyword evidence="3" id="KW-1185">Reference proteome</keyword>
<organism evidence="2 3">
    <name type="scientific">Hymenobacter frigidus</name>
    <dbReference type="NCBI Taxonomy" id="1524095"/>
    <lineage>
        <taxon>Bacteria</taxon>
        <taxon>Pseudomonadati</taxon>
        <taxon>Bacteroidota</taxon>
        <taxon>Cytophagia</taxon>
        <taxon>Cytophagales</taxon>
        <taxon>Hymenobacteraceae</taxon>
        <taxon>Hymenobacter</taxon>
    </lineage>
</organism>
<evidence type="ECO:0000259" key="1">
    <source>
        <dbReference type="Pfam" id="PF18962"/>
    </source>
</evidence>
<reference evidence="3" key="1">
    <citation type="journal article" date="2019" name="Int. J. Syst. Evol. Microbiol.">
        <title>The Global Catalogue of Microorganisms (GCM) 10K type strain sequencing project: providing services to taxonomists for standard genome sequencing and annotation.</title>
        <authorList>
            <consortium name="The Broad Institute Genomics Platform"/>
            <consortium name="The Broad Institute Genome Sequencing Center for Infectious Disease"/>
            <person name="Wu L."/>
            <person name="Ma J."/>
        </authorList>
    </citation>
    <scope>NUCLEOTIDE SEQUENCE [LARGE SCALE GENOMIC DNA]</scope>
    <source>
        <strain evidence="3">CGMCC 1.14966</strain>
    </source>
</reference>
<evidence type="ECO:0000313" key="2">
    <source>
        <dbReference type="EMBL" id="GGH88050.1"/>
    </source>
</evidence>
<dbReference type="InterPro" id="IPR008972">
    <property type="entry name" value="Cupredoxin"/>
</dbReference>
<dbReference type="NCBIfam" id="TIGR04183">
    <property type="entry name" value="Por_Secre_tail"/>
    <property type="match status" value="1"/>
</dbReference>
<dbReference type="Proteomes" id="UP000637774">
    <property type="component" value="Unassembled WGS sequence"/>
</dbReference>
<dbReference type="Pfam" id="PF18962">
    <property type="entry name" value="Por_Secre_tail"/>
    <property type="match status" value="1"/>
</dbReference>
<dbReference type="Gene3D" id="2.60.40.420">
    <property type="entry name" value="Cupredoxins - blue copper proteins"/>
    <property type="match status" value="1"/>
</dbReference>
<dbReference type="EMBL" id="BMGY01000029">
    <property type="protein sequence ID" value="GGH88050.1"/>
    <property type="molecule type" value="Genomic_DNA"/>
</dbReference>
<comment type="caution">
    <text evidence="2">The sequence shown here is derived from an EMBL/GenBank/DDBJ whole genome shotgun (WGS) entry which is preliminary data.</text>
</comment>
<proteinExistence type="predicted"/>
<name>A0ABQ2ACA6_9BACT</name>
<protein>
    <recommendedName>
        <fullName evidence="1">Secretion system C-terminal sorting domain-containing protein</fullName>
    </recommendedName>
</protein>
<gene>
    <name evidence="2" type="ORF">GCM10011495_28390</name>
</gene>
<evidence type="ECO:0000313" key="3">
    <source>
        <dbReference type="Proteomes" id="UP000637774"/>
    </source>
</evidence>
<feature type="domain" description="Secretion system C-terminal sorting" evidence="1">
    <location>
        <begin position="114"/>
        <end position="191"/>
    </location>
</feature>
<dbReference type="InterPro" id="IPR026444">
    <property type="entry name" value="Secre_tail"/>
</dbReference>